<keyword evidence="2" id="KW-1185">Reference proteome</keyword>
<evidence type="ECO:0000313" key="1">
    <source>
        <dbReference type="EMBL" id="KAI4388521.1"/>
    </source>
</evidence>
<comment type="caution">
    <text evidence="1">The sequence shown here is derived from an EMBL/GenBank/DDBJ whole genome shotgun (WGS) entry which is preliminary data.</text>
</comment>
<name>A0ACB9SEP9_9MYRT</name>
<sequence length="154" mass="17261">MQAIQSWLSYTGVRVAEAATQAAVTTLSEVEYGIAGGRDRGAVVSNSKDTGSIDGKLSDDREAVLNEAETALMEANSMLEKEELDIEKAVSEIVEVQLKDIHNKIIRFEELDLLMERERQQFDEMKHMLFVDQLSLLSRRKSVPKMADSSKQNL</sequence>
<organism evidence="1 2">
    <name type="scientific">Melastoma candidum</name>
    <dbReference type="NCBI Taxonomy" id="119954"/>
    <lineage>
        <taxon>Eukaryota</taxon>
        <taxon>Viridiplantae</taxon>
        <taxon>Streptophyta</taxon>
        <taxon>Embryophyta</taxon>
        <taxon>Tracheophyta</taxon>
        <taxon>Spermatophyta</taxon>
        <taxon>Magnoliopsida</taxon>
        <taxon>eudicotyledons</taxon>
        <taxon>Gunneridae</taxon>
        <taxon>Pentapetalae</taxon>
        <taxon>rosids</taxon>
        <taxon>malvids</taxon>
        <taxon>Myrtales</taxon>
        <taxon>Melastomataceae</taxon>
        <taxon>Melastomatoideae</taxon>
        <taxon>Melastomateae</taxon>
        <taxon>Melastoma</taxon>
    </lineage>
</organism>
<reference evidence="2" key="1">
    <citation type="journal article" date="2023" name="Front. Plant Sci.">
        <title>Chromosomal-level genome assembly of Melastoma candidum provides insights into trichome evolution.</title>
        <authorList>
            <person name="Zhong Y."/>
            <person name="Wu W."/>
            <person name="Sun C."/>
            <person name="Zou P."/>
            <person name="Liu Y."/>
            <person name="Dai S."/>
            <person name="Zhou R."/>
        </authorList>
    </citation>
    <scope>NUCLEOTIDE SEQUENCE [LARGE SCALE GENOMIC DNA]</scope>
</reference>
<gene>
    <name evidence="1" type="ORF">MLD38_000842</name>
</gene>
<proteinExistence type="predicted"/>
<protein>
    <submittedName>
        <fullName evidence="1">Uncharacterized protein</fullName>
    </submittedName>
</protein>
<evidence type="ECO:0000313" key="2">
    <source>
        <dbReference type="Proteomes" id="UP001057402"/>
    </source>
</evidence>
<dbReference type="EMBL" id="CM042880">
    <property type="protein sequence ID" value="KAI4388521.1"/>
    <property type="molecule type" value="Genomic_DNA"/>
</dbReference>
<accession>A0ACB9SEP9</accession>
<dbReference type="Proteomes" id="UP001057402">
    <property type="component" value="Chromosome 1"/>
</dbReference>